<evidence type="ECO:0000259" key="9">
    <source>
        <dbReference type="PROSITE" id="PS50109"/>
    </source>
</evidence>
<gene>
    <name evidence="10" type="ORF">ICC18_08710</name>
</gene>
<dbReference type="Pfam" id="PF02518">
    <property type="entry name" value="HATPase_c"/>
    <property type="match status" value="1"/>
</dbReference>
<keyword evidence="3" id="KW-0597">Phosphoprotein</keyword>
<dbReference type="GO" id="GO:0005524">
    <property type="term" value="F:ATP binding"/>
    <property type="evidence" value="ECO:0007669"/>
    <property type="project" value="UniProtKB-KW"/>
</dbReference>
<comment type="catalytic activity">
    <reaction evidence="1">
        <text>ATP + protein L-histidine = ADP + protein N-phospho-L-histidine.</text>
        <dbReference type="EC" id="2.7.13.3"/>
    </reaction>
</comment>
<keyword evidence="8" id="KW-0902">Two-component regulatory system</keyword>
<dbReference type="InterPro" id="IPR036890">
    <property type="entry name" value="HATPase_C_sf"/>
</dbReference>
<keyword evidence="7" id="KW-0067">ATP-binding</keyword>
<dbReference type="EC" id="2.7.13.3" evidence="2"/>
<keyword evidence="4" id="KW-0808">Transferase</keyword>
<dbReference type="RefSeq" id="WP_188174014.1">
    <property type="nucleotide sequence ID" value="NZ_JACVVD010000003.1"/>
</dbReference>
<evidence type="ECO:0000256" key="1">
    <source>
        <dbReference type="ARBA" id="ARBA00000085"/>
    </source>
</evidence>
<name>A0A926KM41_9BACL</name>
<dbReference type="Gene3D" id="3.30.565.10">
    <property type="entry name" value="Histidine kinase-like ATPase, C-terminal domain"/>
    <property type="match status" value="1"/>
</dbReference>
<evidence type="ECO:0000256" key="2">
    <source>
        <dbReference type="ARBA" id="ARBA00012438"/>
    </source>
</evidence>
<dbReference type="InterPro" id="IPR011495">
    <property type="entry name" value="Sig_transdc_His_kin_sub2_dim/P"/>
</dbReference>
<dbReference type="InterPro" id="IPR003594">
    <property type="entry name" value="HATPase_dom"/>
</dbReference>
<evidence type="ECO:0000313" key="10">
    <source>
        <dbReference type="EMBL" id="MBD0380190.1"/>
    </source>
</evidence>
<evidence type="ECO:0000256" key="4">
    <source>
        <dbReference type="ARBA" id="ARBA00022679"/>
    </source>
</evidence>
<dbReference type="GO" id="GO:0004673">
    <property type="term" value="F:protein histidine kinase activity"/>
    <property type="evidence" value="ECO:0007669"/>
    <property type="project" value="UniProtKB-EC"/>
</dbReference>
<dbReference type="Pfam" id="PF12282">
    <property type="entry name" value="GAF_PdtaS"/>
    <property type="match status" value="1"/>
</dbReference>
<evidence type="ECO:0000256" key="5">
    <source>
        <dbReference type="ARBA" id="ARBA00022741"/>
    </source>
</evidence>
<dbReference type="PANTHER" id="PTHR41523:SF8">
    <property type="entry name" value="ETHYLENE RESPONSE SENSOR PROTEIN"/>
    <property type="match status" value="1"/>
</dbReference>
<dbReference type="PANTHER" id="PTHR41523">
    <property type="entry name" value="TWO-COMPONENT SYSTEM SENSOR PROTEIN"/>
    <property type="match status" value="1"/>
</dbReference>
<proteinExistence type="predicted"/>
<dbReference type="Gene3D" id="3.30.450.20">
    <property type="entry name" value="PAS domain"/>
    <property type="match status" value="1"/>
</dbReference>
<accession>A0A926KM41</accession>
<keyword evidence="6 10" id="KW-0418">Kinase</keyword>
<evidence type="ECO:0000313" key="11">
    <source>
        <dbReference type="Proteomes" id="UP000650466"/>
    </source>
</evidence>
<comment type="caution">
    <text evidence="10">The sequence shown here is derived from an EMBL/GenBank/DDBJ whole genome shotgun (WGS) entry which is preliminary data.</text>
</comment>
<reference evidence="10" key="1">
    <citation type="submission" date="2020-09" db="EMBL/GenBank/DDBJ databases">
        <title>Draft Genome Sequence of Paenibacillus sp. WST5.</title>
        <authorList>
            <person name="Bao Z."/>
        </authorList>
    </citation>
    <scope>NUCLEOTIDE SEQUENCE</scope>
    <source>
        <strain evidence="10">WST5</strain>
    </source>
</reference>
<dbReference type="InterPro" id="IPR005467">
    <property type="entry name" value="His_kinase_dom"/>
</dbReference>
<dbReference type="SMART" id="SM00387">
    <property type="entry name" value="HATPase_c"/>
    <property type="match status" value="1"/>
</dbReference>
<dbReference type="AlphaFoldDB" id="A0A926KM41"/>
<dbReference type="Pfam" id="PF07568">
    <property type="entry name" value="HisKA_2"/>
    <property type="match status" value="1"/>
</dbReference>
<keyword evidence="5" id="KW-0547">Nucleotide-binding</keyword>
<keyword evidence="11" id="KW-1185">Reference proteome</keyword>
<dbReference type="Proteomes" id="UP000650466">
    <property type="component" value="Unassembled WGS sequence"/>
</dbReference>
<dbReference type="InterPro" id="IPR022066">
    <property type="entry name" value="PdtaS_GAF"/>
</dbReference>
<dbReference type="PROSITE" id="PS50109">
    <property type="entry name" value="HIS_KIN"/>
    <property type="match status" value="1"/>
</dbReference>
<evidence type="ECO:0000256" key="6">
    <source>
        <dbReference type="ARBA" id="ARBA00022777"/>
    </source>
</evidence>
<dbReference type="InterPro" id="IPR038424">
    <property type="entry name" value="H_kinase_PdtaS_GAF_sf"/>
</dbReference>
<dbReference type="EMBL" id="JACVVD010000003">
    <property type="protein sequence ID" value="MBD0380190.1"/>
    <property type="molecule type" value="Genomic_DNA"/>
</dbReference>
<feature type="domain" description="Histidine kinase" evidence="9">
    <location>
        <begin position="280"/>
        <end position="480"/>
    </location>
</feature>
<sequence length="489" mass="54354">MTSVIQLCIEHTFLTPEEAGIIEDLSRHLQLFADASQSDVFIDCPLTDNSSAIVVAQAQPSTAPSLYKTSVVGQYAYAQNEPAVMFCLLSGKPVNGSRGISQEQRAMQQNVVPIWSTSGKVIGALIMEQDISEKIEQEKNVERLIETTEQLSKTLLSVAMSEGGMQSLMHEGILLFDEKDCVTYTNPRSREMLREIGHVGVLEGRSFDQLFYGRLKLASGLGQTGVFRDEFQMGNIAFELKAVSMYRDHQAVGGFMLIRDISDLKEKEKQLSMKSAVIKEIHHRVKNNLQNVSGLLRLQMRRTKQEEVKKVYQDSIHRINSIAIIHEMLAFDGLDTVPFNDVVDRIAKNIISSSAKPDQTIRVEIRGDELILPSDIATTLALAINELVQNCATHAFKERAQGDIEIAVQVSGQMARLKVSDNGCGIQRPDGYEGTTSSDRKNHLGLKITETLVQENLNGIMRVDSDARGTQVQITFQLCLTKPEEDEAL</sequence>
<dbReference type="SUPFAM" id="SSF55874">
    <property type="entry name" value="ATPase domain of HSP90 chaperone/DNA topoisomerase II/histidine kinase"/>
    <property type="match status" value="1"/>
</dbReference>
<dbReference type="Gene3D" id="3.30.450.280">
    <property type="entry name" value="GAF domain"/>
    <property type="match status" value="1"/>
</dbReference>
<protein>
    <recommendedName>
        <fullName evidence="2">histidine kinase</fullName>
        <ecNumber evidence="2">2.7.13.3</ecNumber>
    </recommendedName>
</protein>
<evidence type="ECO:0000256" key="3">
    <source>
        <dbReference type="ARBA" id="ARBA00022553"/>
    </source>
</evidence>
<evidence type="ECO:0000256" key="7">
    <source>
        <dbReference type="ARBA" id="ARBA00022840"/>
    </source>
</evidence>
<dbReference type="GO" id="GO:0000160">
    <property type="term" value="P:phosphorelay signal transduction system"/>
    <property type="evidence" value="ECO:0007669"/>
    <property type="project" value="UniProtKB-KW"/>
</dbReference>
<organism evidence="10 11">
    <name type="scientific">Paenibacillus sedimenti</name>
    <dbReference type="NCBI Taxonomy" id="2770274"/>
    <lineage>
        <taxon>Bacteria</taxon>
        <taxon>Bacillati</taxon>
        <taxon>Bacillota</taxon>
        <taxon>Bacilli</taxon>
        <taxon>Bacillales</taxon>
        <taxon>Paenibacillaceae</taxon>
        <taxon>Paenibacillus</taxon>
    </lineage>
</organism>
<evidence type="ECO:0000256" key="8">
    <source>
        <dbReference type="ARBA" id="ARBA00023012"/>
    </source>
</evidence>